<evidence type="ECO:0000313" key="19">
    <source>
        <dbReference type="Proteomes" id="UP001597191"/>
    </source>
</evidence>
<keyword evidence="19" id="KW-1185">Reference proteome</keyword>
<keyword evidence="10" id="KW-0067">ATP-binding</keyword>
<organism evidence="18 19">
    <name type="scientific">Lapidilactobacillus gannanensis</name>
    <dbReference type="NCBI Taxonomy" id="2486002"/>
    <lineage>
        <taxon>Bacteria</taxon>
        <taxon>Bacillati</taxon>
        <taxon>Bacillota</taxon>
        <taxon>Bacilli</taxon>
        <taxon>Lactobacillales</taxon>
        <taxon>Lactobacillaceae</taxon>
        <taxon>Lapidilactobacillus</taxon>
    </lineage>
</organism>
<evidence type="ECO:0000256" key="10">
    <source>
        <dbReference type="ARBA" id="ARBA00022840"/>
    </source>
</evidence>
<dbReference type="Gene3D" id="1.10.8.280">
    <property type="entry name" value="ABC transporter ATPase domain-like"/>
    <property type="match status" value="1"/>
</dbReference>
<feature type="domain" description="UvrA DNA-binding" evidence="17">
    <location>
        <begin position="197"/>
        <end position="299"/>
    </location>
</feature>
<keyword evidence="8" id="KW-0863">Zinc-finger</keyword>
<comment type="caution">
    <text evidence="18">The sequence shown here is derived from an EMBL/GenBank/DDBJ whole genome shotgun (WGS) entry which is preliminary data.</text>
</comment>
<keyword evidence="9" id="KW-0862">Zinc</keyword>
<protein>
    <recommendedName>
        <fullName evidence="15">UvrABC system protein A</fullName>
    </recommendedName>
    <alternativeName>
        <fullName evidence="16">Excinuclease ABC subunit A</fullName>
    </alternativeName>
</protein>
<dbReference type="Proteomes" id="UP001597191">
    <property type="component" value="Unassembled WGS sequence"/>
</dbReference>
<evidence type="ECO:0000256" key="6">
    <source>
        <dbReference type="ARBA" id="ARBA00022763"/>
    </source>
</evidence>
<evidence type="ECO:0000256" key="16">
    <source>
        <dbReference type="ARBA" id="ARBA00042156"/>
    </source>
</evidence>
<evidence type="ECO:0000256" key="13">
    <source>
        <dbReference type="ARBA" id="ARBA00023204"/>
    </source>
</evidence>
<dbReference type="Gene3D" id="3.40.50.300">
    <property type="entry name" value="P-loop containing nucleotide triphosphate hydrolases"/>
    <property type="match status" value="2"/>
</dbReference>
<dbReference type="PROSITE" id="PS00211">
    <property type="entry name" value="ABC_TRANSPORTER_1"/>
    <property type="match status" value="1"/>
</dbReference>
<dbReference type="InterPro" id="IPR041552">
    <property type="entry name" value="UvrA_DNA-bd"/>
</dbReference>
<evidence type="ECO:0000256" key="3">
    <source>
        <dbReference type="ARBA" id="ARBA00022723"/>
    </source>
</evidence>
<dbReference type="EMBL" id="JBHTOH010000030">
    <property type="protein sequence ID" value="MFD1410968.1"/>
    <property type="molecule type" value="Genomic_DNA"/>
</dbReference>
<dbReference type="RefSeq" id="WP_125649385.1">
    <property type="nucleotide sequence ID" value="NZ_JBHTOH010000030.1"/>
</dbReference>
<evidence type="ECO:0000256" key="11">
    <source>
        <dbReference type="ARBA" id="ARBA00022881"/>
    </source>
</evidence>
<evidence type="ECO:0000256" key="12">
    <source>
        <dbReference type="ARBA" id="ARBA00023125"/>
    </source>
</evidence>
<proteinExistence type="inferred from homology"/>
<dbReference type="Pfam" id="PF17755">
    <property type="entry name" value="UvrA_DNA-bind"/>
    <property type="match status" value="1"/>
</dbReference>
<evidence type="ECO:0000313" key="18">
    <source>
        <dbReference type="EMBL" id="MFD1410968.1"/>
    </source>
</evidence>
<dbReference type="PANTHER" id="PTHR43152">
    <property type="entry name" value="UVRABC SYSTEM PROTEIN A"/>
    <property type="match status" value="1"/>
</dbReference>
<comment type="subcellular location">
    <subcellularLocation>
        <location evidence="1">Cytoplasm</location>
    </subcellularLocation>
</comment>
<keyword evidence="5" id="KW-0547">Nucleotide-binding</keyword>
<dbReference type="InterPro" id="IPR017871">
    <property type="entry name" value="ABC_transporter-like_CS"/>
</dbReference>
<keyword evidence="3" id="KW-0479">Metal-binding</keyword>
<dbReference type="SUPFAM" id="SSF52540">
    <property type="entry name" value="P-loop containing nucleoside triphosphate hydrolases"/>
    <property type="match status" value="3"/>
</dbReference>
<evidence type="ECO:0000256" key="4">
    <source>
        <dbReference type="ARBA" id="ARBA00022737"/>
    </source>
</evidence>
<evidence type="ECO:0000256" key="5">
    <source>
        <dbReference type="ARBA" id="ARBA00022741"/>
    </source>
</evidence>
<comment type="similarity">
    <text evidence="14">Belongs to the ABC transporter superfamily. UvrA family.</text>
</comment>
<dbReference type="PANTHER" id="PTHR43152:SF3">
    <property type="entry name" value="UVRABC SYSTEM PROTEIN A"/>
    <property type="match status" value="1"/>
</dbReference>
<evidence type="ECO:0000256" key="15">
    <source>
        <dbReference type="ARBA" id="ARBA00039316"/>
    </source>
</evidence>
<dbReference type="InterPro" id="IPR027417">
    <property type="entry name" value="P-loop_NTPase"/>
</dbReference>
<name>A0ABW4BM63_9LACO</name>
<accession>A0ABW4BM63</accession>
<evidence type="ECO:0000259" key="17">
    <source>
        <dbReference type="Pfam" id="PF17755"/>
    </source>
</evidence>
<evidence type="ECO:0000256" key="8">
    <source>
        <dbReference type="ARBA" id="ARBA00022771"/>
    </source>
</evidence>
<keyword evidence="6" id="KW-0227">DNA damage</keyword>
<keyword evidence="12" id="KW-0238">DNA-binding</keyword>
<evidence type="ECO:0000256" key="1">
    <source>
        <dbReference type="ARBA" id="ARBA00004496"/>
    </source>
</evidence>
<evidence type="ECO:0000256" key="2">
    <source>
        <dbReference type="ARBA" id="ARBA00022490"/>
    </source>
</evidence>
<keyword evidence="2" id="KW-0963">Cytoplasm</keyword>
<keyword evidence="13" id="KW-0234">DNA repair</keyword>
<dbReference type="Gene3D" id="1.20.1580.10">
    <property type="entry name" value="ABC transporter ATPase like domain"/>
    <property type="match status" value="2"/>
</dbReference>
<sequence>MPIRHRQDIPENIEIRGARANNLKNLDLDIPLNAFVAVTGVSGSGKSSLAMDTIYAEGTRKYLAALSTYTRRRITQAKRADVRQIANLPATIALRQRPSMPSVRSTVGTMTESLNILRLMFSRLASVVCPNGHRLAPSLKIAQVMDLPTDDTAMGQLTCPTCGVKFTAFSAEDFAFNAEGACPTCQGTGFLKQIELQKIIPDKSLSIDDGAIRSWRLPGRTLQPAVARELGIRTNVPFQDLSAHEQDLLIHGPGVKKGVVIPTSTGKSFTLNALYENAIAAVEHSLQSTKNENTLQRLSRFYSTQPCPTCHGSRFNPKLFSNHLLGKNIAEVCQLTIADLQVFCQKLIQQTGPEMAALTKTLTQELLDLLAPITDLGLNYLTLTRAGNSLSTGERQRIQLARTIRNQMTGILYVLDEPSVGLHPANVTGLIKIFQQLIQLGNSLLVVDHDTRIIAAADEIIEIGPQSGAQGGQLLDQGTPATIEQAPQSVIRPYLTGTAQIIQHQRQPAFTKGKITIDISQHYNLQHFHGEFGLQRLNLVTGMSGSGKTTLVFDSLIPALEAQAANEPLPSYVTSINAAGIKEVITVDATPIGKNVRSTVATYTKILDHIRHIFAELPAAKAQHLTASDFSYNNASGACPNCGGTGTITLDIQYLPDMAAVCPVCHGQRYRPEILKLTWRGKNLAEILNLSVSEARDFFKGETKITRILKNLTEMGLGYLELGESTPTLSGGEAQRLKLVTQIKRKQTGRLFIFDEPSVGLHPKDVAVLLQVFQKLLDQQATIIVIEHDLDIIANADYINDLGPEGGRLGGQLVAAGTPQEICQVPASRTGQYLKTHLTQFGLPTK</sequence>
<evidence type="ECO:0000256" key="14">
    <source>
        <dbReference type="ARBA" id="ARBA00038000"/>
    </source>
</evidence>
<reference evidence="19" key="1">
    <citation type="journal article" date="2019" name="Int. J. Syst. Evol. Microbiol.">
        <title>The Global Catalogue of Microorganisms (GCM) 10K type strain sequencing project: providing services to taxonomists for standard genome sequencing and annotation.</title>
        <authorList>
            <consortium name="The Broad Institute Genomics Platform"/>
            <consortium name="The Broad Institute Genome Sequencing Center for Infectious Disease"/>
            <person name="Wu L."/>
            <person name="Ma J."/>
        </authorList>
    </citation>
    <scope>NUCLEOTIDE SEQUENCE [LARGE SCALE GENOMIC DNA]</scope>
    <source>
        <strain evidence="19">CCM 8937</strain>
    </source>
</reference>
<keyword evidence="11" id="KW-0267">Excision nuclease</keyword>
<evidence type="ECO:0000256" key="9">
    <source>
        <dbReference type="ARBA" id="ARBA00022833"/>
    </source>
</evidence>
<keyword evidence="7" id="KW-0228">DNA excision</keyword>
<evidence type="ECO:0000256" key="7">
    <source>
        <dbReference type="ARBA" id="ARBA00022769"/>
    </source>
</evidence>
<keyword evidence="4" id="KW-0677">Repeat</keyword>
<gene>
    <name evidence="18" type="ORF">ACFQ4R_04995</name>
</gene>